<feature type="domain" description="CCHC-type" evidence="1">
    <location>
        <begin position="84"/>
        <end position="98"/>
    </location>
</feature>
<dbReference type="PROSITE" id="PS50158">
    <property type="entry name" value="ZF_CCHC"/>
    <property type="match status" value="1"/>
</dbReference>
<accession>A0A6C0B5H5</accession>
<dbReference type="EMBL" id="MN739078">
    <property type="protein sequence ID" value="QHS87084.1"/>
    <property type="molecule type" value="Genomic_DNA"/>
</dbReference>
<protein>
    <recommendedName>
        <fullName evidence="1">CCHC-type domain-containing protein</fullName>
    </recommendedName>
</protein>
<dbReference type="InterPro" id="IPR036875">
    <property type="entry name" value="Znf_CCHC_sf"/>
</dbReference>
<dbReference type="SMART" id="SM00343">
    <property type="entry name" value="ZnF_C2HC"/>
    <property type="match status" value="1"/>
</dbReference>
<dbReference type="GO" id="GO:0008270">
    <property type="term" value="F:zinc ion binding"/>
    <property type="evidence" value="ECO:0007669"/>
    <property type="project" value="InterPro"/>
</dbReference>
<dbReference type="Gene3D" id="4.10.60.10">
    <property type="entry name" value="Zinc finger, CCHC-type"/>
    <property type="match status" value="1"/>
</dbReference>
<dbReference type="AlphaFoldDB" id="A0A6C0B5H5"/>
<sequence length="114" mass="13665">MPHVYVLELAEGHYFIGRCEDSEDINEKIDDHLLGKTRDPHTDRYPVKRVDKIIRDVSPEGEIQCYTQYFQMYGMLNIHTDLNCYRCGRPGHYKKTCRTRWHRNDFEIEDDVDV</sequence>
<proteinExistence type="predicted"/>
<dbReference type="SUPFAM" id="SSF57756">
    <property type="entry name" value="Retrovirus zinc finger-like domains"/>
    <property type="match status" value="1"/>
</dbReference>
<dbReference type="Pfam" id="PF00098">
    <property type="entry name" value="zf-CCHC"/>
    <property type="match status" value="1"/>
</dbReference>
<reference evidence="2" key="1">
    <citation type="journal article" date="2020" name="Nature">
        <title>Giant virus diversity and host interactions through global metagenomics.</title>
        <authorList>
            <person name="Schulz F."/>
            <person name="Roux S."/>
            <person name="Paez-Espino D."/>
            <person name="Jungbluth S."/>
            <person name="Walsh D.A."/>
            <person name="Denef V.J."/>
            <person name="McMahon K.D."/>
            <person name="Konstantinidis K.T."/>
            <person name="Eloe-Fadrosh E.A."/>
            <person name="Kyrpides N.C."/>
            <person name="Woyke T."/>
        </authorList>
    </citation>
    <scope>NUCLEOTIDE SEQUENCE</scope>
    <source>
        <strain evidence="2">GVMAG-M-3300009684-20</strain>
    </source>
</reference>
<dbReference type="InterPro" id="IPR001878">
    <property type="entry name" value="Znf_CCHC"/>
</dbReference>
<evidence type="ECO:0000259" key="1">
    <source>
        <dbReference type="PROSITE" id="PS50158"/>
    </source>
</evidence>
<evidence type="ECO:0000313" key="2">
    <source>
        <dbReference type="EMBL" id="QHS87084.1"/>
    </source>
</evidence>
<organism evidence="2">
    <name type="scientific">viral metagenome</name>
    <dbReference type="NCBI Taxonomy" id="1070528"/>
    <lineage>
        <taxon>unclassified sequences</taxon>
        <taxon>metagenomes</taxon>
        <taxon>organismal metagenomes</taxon>
    </lineage>
</organism>
<name>A0A6C0B5H5_9ZZZZ</name>
<dbReference type="GO" id="GO:0003676">
    <property type="term" value="F:nucleic acid binding"/>
    <property type="evidence" value="ECO:0007669"/>
    <property type="project" value="InterPro"/>
</dbReference>